<reference evidence="3 4" key="1">
    <citation type="journal article" date="2018" name="Cell">
        <title>The Chara Genome: Secondary Complexity and Implications for Plant Terrestrialization.</title>
        <authorList>
            <person name="Nishiyama T."/>
            <person name="Sakayama H."/>
            <person name="Vries J.D."/>
            <person name="Buschmann H."/>
            <person name="Saint-Marcoux D."/>
            <person name="Ullrich K.K."/>
            <person name="Haas F.B."/>
            <person name="Vanderstraeten L."/>
            <person name="Becker D."/>
            <person name="Lang D."/>
            <person name="Vosolsobe S."/>
            <person name="Rombauts S."/>
            <person name="Wilhelmsson P.K.I."/>
            <person name="Janitza P."/>
            <person name="Kern R."/>
            <person name="Heyl A."/>
            <person name="Rumpler F."/>
            <person name="Villalobos L.I.A.C."/>
            <person name="Clay J.M."/>
            <person name="Skokan R."/>
            <person name="Toyoda A."/>
            <person name="Suzuki Y."/>
            <person name="Kagoshima H."/>
            <person name="Schijlen E."/>
            <person name="Tajeshwar N."/>
            <person name="Catarino B."/>
            <person name="Hetherington A.J."/>
            <person name="Saltykova A."/>
            <person name="Bonnot C."/>
            <person name="Breuninger H."/>
            <person name="Symeonidi A."/>
            <person name="Radhakrishnan G.V."/>
            <person name="Van Nieuwerburgh F."/>
            <person name="Deforce D."/>
            <person name="Chang C."/>
            <person name="Karol K.G."/>
            <person name="Hedrich R."/>
            <person name="Ulvskov P."/>
            <person name="Glockner G."/>
            <person name="Delwiche C.F."/>
            <person name="Petrasek J."/>
            <person name="Van de Peer Y."/>
            <person name="Friml J."/>
            <person name="Beilby M."/>
            <person name="Dolan L."/>
            <person name="Kohara Y."/>
            <person name="Sugano S."/>
            <person name="Fujiyama A."/>
            <person name="Delaux P.-M."/>
            <person name="Quint M."/>
            <person name="TheiBen G."/>
            <person name="Hagemann M."/>
            <person name="Harholt J."/>
            <person name="Dunand C."/>
            <person name="Zachgo S."/>
            <person name="Langdale J."/>
            <person name="Maumus F."/>
            <person name="Straeten D.V.D."/>
            <person name="Gould S.B."/>
            <person name="Rensing S.A."/>
        </authorList>
    </citation>
    <scope>NUCLEOTIDE SEQUENCE [LARGE SCALE GENOMIC DNA]</scope>
    <source>
        <strain evidence="3 4">S276</strain>
    </source>
</reference>
<comment type="caution">
    <text evidence="3">The sequence shown here is derived from an EMBL/GenBank/DDBJ whole genome shotgun (WGS) entry which is preliminary data.</text>
</comment>
<evidence type="ECO:0000313" key="3">
    <source>
        <dbReference type="EMBL" id="GBG79347.1"/>
    </source>
</evidence>
<evidence type="ECO:0000256" key="2">
    <source>
        <dbReference type="SAM" id="MobiDB-lite"/>
    </source>
</evidence>
<protein>
    <submittedName>
        <fullName evidence="3">Uncharacterized protein</fullName>
    </submittedName>
</protein>
<feature type="coiled-coil region" evidence="1">
    <location>
        <begin position="142"/>
        <end position="192"/>
    </location>
</feature>
<dbReference type="Proteomes" id="UP000265515">
    <property type="component" value="Unassembled WGS sequence"/>
</dbReference>
<feature type="region of interest" description="Disordered" evidence="2">
    <location>
        <begin position="243"/>
        <end position="305"/>
    </location>
</feature>
<gene>
    <name evidence="3" type="ORF">CBR_g29497</name>
</gene>
<dbReference type="AlphaFoldDB" id="A0A388LAJ4"/>
<evidence type="ECO:0000256" key="1">
    <source>
        <dbReference type="SAM" id="Coils"/>
    </source>
</evidence>
<keyword evidence="4" id="KW-1185">Reference proteome</keyword>
<feature type="region of interest" description="Disordered" evidence="2">
    <location>
        <begin position="1"/>
        <end position="50"/>
    </location>
</feature>
<dbReference type="EMBL" id="BFEA01000317">
    <property type="protein sequence ID" value="GBG79347.1"/>
    <property type="molecule type" value="Genomic_DNA"/>
</dbReference>
<dbReference type="Gramene" id="GBG79347">
    <property type="protein sequence ID" value="GBG79347"/>
    <property type="gene ID" value="CBR_g29497"/>
</dbReference>
<organism evidence="3 4">
    <name type="scientific">Chara braunii</name>
    <name type="common">Braun's stonewort</name>
    <dbReference type="NCBI Taxonomy" id="69332"/>
    <lineage>
        <taxon>Eukaryota</taxon>
        <taxon>Viridiplantae</taxon>
        <taxon>Streptophyta</taxon>
        <taxon>Charophyceae</taxon>
        <taxon>Charales</taxon>
        <taxon>Characeae</taxon>
        <taxon>Chara</taxon>
    </lineage>
</organism>
<sequence>MAGERYQDGSRDGRRPRSPERGRCDGREDSRERHGGSRSSSCDDRRDDPSCRGPPTCYGCRVVGHYCTDCWRYWTDPVARCQMEAYGYVCLAEFNGSAGAASPPRDRAQQLPVFEPATDVRLDELGRTVASVQEFVEMERVRRVEKEQRRREREEARQAEEAARVAEAERAFRKAEKLRKREEEQLAMAKAVEVQLSVTLGDIREEIRAEVCKALSNSVDKGQTKTAAIGKGKDKVITIEDLPSTSGTSSEVEAITEGAGNLSIQEKRKRGEDTPMGDNPPVTMPAKRVSKRTGIRPVRLSERLQ</sequence>
<keyword evidence="1" id="KW-0175">Coiled coil</keyword>
<evidence type="ECO:0000313" key="4">
    <source>
        <dbReference type="Proteomes" id="UP000265515"/>
    </source>
</evidence>
<proteinExistence type="predicted"/>
<accession>A0A388LAJ4</accession>
<name>A0A388LAJ4_CHABU</name>